<evidence type="ECO:0000256" key="1">
    <source>
        <dbReference type="SAM" id="MobiDB-lite"/>
    </source>
</evidence>
<keyword evidence="2" id="KW-0812">Transmembrane</keyword>
<keyword evidence="2" id="KW-0472">Membrane</keyword>
<dbReference type="Proteomes" id="UP000460272">
    <property type="component" value="Unassembled WGS sequence"/>
</dbReference>
<gene>
    <name evidence="4" type="ORF">EAS64_25955</name>
</gene>
<name>A0A6P2BTP3_9ACTN</name>
<evidence type="ECO:0000313" key="5">
    <source>
        <dbReference type="Proteomes" id="UP000460272"/>
    </source>
</evidence>
<feature type="signal peptide" evidence="3">
    <location>
        <begin position="1"/>
        <end position="24"/>
    </location>
</feature>
<comment type="caution">
    <text evidence="4">The sequence shown here is derived from an EMBL/GenBank/DDBJ whole genome shotgun (WGS) entry which is preliminary data.</text>
</comment>
<reference evidence="4 5" key="1">
    <citation type="submission" date="2018-11" db="EMBL/GenBank/DDBJ databases">
        <title>Trebonia kvetii gen.nov., sp.nov., a novel acidophilic actinobacterium, and proposal of the new actinobacterial family Treboniaceae fam. nov.</title>
        <authorList>
            <person name="Rapoport D."/>
            <person name="Sagova-Mareckova M."/>
            <person name="Sedlacek I."/>
            <person name="Provaznik J."/>
            <person name="Kralova S."/>
            <person name="Pavlinic D."/>
            <person name="Benes V."/>
            <person name="Kopecky J."/>
        </authorList>
    </citation>
    <scope>NUCLEOTIDE SEQUENCE [LARGE SCALE GENOMIC DNA]</scope>
    <source>
        <strain evidence="4 5">15Tr583</strain>
    </source>
</reference>
<feature type="compositionally biased region" description="Low complexity" evidence="1">
    <location>
        <begin position="169"/>
        <end position="178"/>
    </location>
</feature>
<protein>
    <recommendedName>
        <fullName evidence="6">TPM domain-containing protein</fullName>
    </recommendedName>
</protein>
<keyword evidence="2" id="KW-1133">Transmembrane helix</keyword>
<dbReference type="AlphaFoldDB" id="A0A6P2BTP3"/>
<feature type="region of interest" description="Disordered" evidence="1">
    <location>
        <begin position="426"/>
        <end position="452"/>
    </location>
</feature>
<feature type="region of interest" description="Disordered" evidence="1">
    <location>
        <begin position="157"/>
        <end position="178"/>
    </location>
</feature>
<dbReference type="EMBL" id="RPFW01000005">
    <property type="protein sequence ID" value="TVZ02268.1"/>
    <property type="molecule type" value="Genomic_DNA"/>
</dbReference>
<keyword evidence="3" id="KW-0732">Signal</keyword>
<feature type="chain" id="PRO_5026835522" description="TPM domain-containing protein" evidence="3">
    <location>
        <begin position="25"/>
        <end position="452"/>
    </location>
</feature>
<evidence type="ECO:0000313" key="4">
    <source>
        <dbReference type="EMBL" id="TVZ02268.1"/>
    </source>
</evidence>
<feature type="transmembrane region" description="Helical" evidence="2">
    <location>
        <begin position="183"/>
        <end position="202"/>
    </location>
</feature>
<sequence length="452" mass="46660">MRRVLIILAGVLVLVLSWGLPASAATGTGSAKAATLADCLTSEHVCVSSDARSLVSQGDQSQLERQIGNDDIYLVVAPSGSSGYDRAMRQLISTLGAKHGQFVVGFLDSRLKHFGAYNRGVVADGVAASVATNVVSKHRADGDIPAALMEFVQEVQQSAATPGTGPGSDGAPASQPSASGPPVGLIVLGVLVLLGAGGYFFLLRPRSKRKRQEQEQQLKEAKLAAQDDLIALNARITDHDNDVTIAGDSEAAAEQAAALDAYERGTHALDAARKPADMAAVSRAVAEGQYRLACAEAVAHGQPKPGRRPMCFFDPRHGMSVADLSWAPPDGGPSRTVAACVDCQRVVERGDQPAMRLVRDRSGNQIQYVNAGFAPSYWGGFGLGGGMFTGFLLGQALGGPGLFGYGDSPGDVYNYYGDSGTGGDDYGGGDFGGSDSGGGDFGGGDNFGGGDF</sequence>
<evidence type="ECO:0000256" key="2">
    <source>
        <dbReference type="SAM" id="Phobius"/>
    </source>
</evidence>
<keyword evidence="5" id="KW-1185">Reference proteome</keyword>
<proteinExistence type="predicted"/>
<organism evidence="4 5">
    <name type="scientific">Trebonia kvetii</name>
    <dbReference type="NCBI Taxonomy" id="2480626"/>
    <lineage>
        <taxon>Bacteria</taxon>
        <taxon>Bacillati</taxon>
        <taxon>Actinomycetota</taxon>
        <taxon>Actinomycetes</taxon>
        <taxon>Streptosporangiales</taxon>
        <taxon>Treboniaceae</taxon>
        <taxon>Trebonia</taxon>
    </lineage>
</organism>
<dbReference type="RefSeq" id="WP_145857112.1">
    <property type="nucleotide sequence ID" value="NZ_RPFW01000005.1"/>
</dbReference>
<evidence type="ECO:0000256" key="3">
    <source>
        <dbReference type="SAM" id="SignalP"/>
    </source>
</evidence>
<dbReference type="OrthoDB" id="4808153at2"/>
<accession>A0A6P2BTP3</accession>
<evidence type="ECO:0008006" key="6">
    <source>
        <dbReference type="Google" id="ProtNLM"/>
    </source>
</evidence>